<dbReference type="RefSeq" id="XP_034252634.1">
    <property type="nucleotide sequence ID" value="XM_034396743.1"/>
</dbReference>
<dbReference type="GeneID" id="117652080"/>
<feature type="region of interest" description="Disordered" evidence="1">
    <location>
        <begin position="140"/>
        <end position="176"/>
    </location>
</feature>
<protein>
    <submittedName>
        <fullName evidence="3">Uncharacterized protein LOC117652080</fullName>
    </submittedName>
</protein>
<evidence type="ECO:0000313" key="2">
    <source>
        <dbReference type="Proteomes" id="UP000515158"/>
    </source>
</evidence>
<evidence type="ECO:0000256" key="1">
    <source>
        <dbReference type="SAM" id="MobiDB-lite"/>
    </source>
</evidence>
<dbReference type="AlphaFoldDB" id="A0A6P9A5X2"/>
<sequence length="219" mass="23980">MCLSQHPHSALASPPLVRDAEDAKAFTSTLDAMARRPSWTLRGVFKQPSSTNRPGLPRRFHTKINLNEYWNVLEKVVKVEVSWPRTKENVKPDADDAMDVDNAVNENLANERAEQSKMDVVKDEPTEPEVIAAPSTVKVPEDAAAPPAKRAKGRRRSTPPSPAPLCGSENASPCGIPSPCRRVPLGALNGFASRGHIRKSLSPLSTFADNLARRLARQH</sequence>
<proteinExistence type="predicted"/>
<dbReference type="KEGG" id="tpal:117652080"/>
<dbReference type="Proteomes" id="UP000515158">
    <property type="component" value="Unplaced"/>
</dbReference>
<organism evidence="3">
    <name type="scientific">Thrips palmi</name>
    <name type="common">Melon thrips</name>
    <dbReference type="NCBI Taxonomy" id="161013"/>
    <lineage>
        <taxon>Eukaryota</taxon>
        <taxon>Metazoa</taxon>
        <taxon>Ecdysozoa</taxon>
        <taxon>Arthropoda</taxon>
        <taxon>Hexapoda</taxon>
        <taxon>Insecta</taxon>
        <taxon>Pterygota</taxon>
        <taxon>Neoptera</taxon>
        <taxon>Paraneoptera</taxon>
        <taxon>Thysanoptera</taxon>
        <taxon>Terebrantia</taxon>
        <taxon>Thripoidea</taxon>
        <taxon>Thripidae</taxon>
        <taxon>Thrips</taxon>
    </lineage>
</organism>
<dbReference type="InParanoid" id="A0A6P9A5X2"/>
<name>A0A6P9A5X2_THRPL</name>
<keyword evidence="2" id="KW-1185">Reference proteome</keyword>
<gene>
    <name evidence="3" type="primary">LOC117652080</name>
</gene>
<reference evidence="3" key="1">
    <citation type="submission" date="2025-08" db="UniProtKB">
        <authorList>
            <consortium name="RefSeq"/>
        </authorList>
    </citation>
    <scope>IDENTIFICATION</scope>
    <source>
        <tissue evidence="3">Total insect</tissue>
    </source>
</reference>
<dbReference type="OrthoDB" id="8194217at2759"/>
<accession>A0A6P9A5X2</accession>
<evidence type="ECO:0000313" key="3">
    <source>
        <dbReference type="RefSeq" id="XP_034252634.1"/>
    </source>
</evidence>